<feature type="region of interest" description="Disordered" evidence="1">
    <location>
        <begin position="44"/>
        <end position="76"/>
    </location>
</feature>
<reference evidence="3" key="1">
    <citation type="submission" date="2012-07" db="EMBL/GenBank/DDBJ databases">
        <title>Genome of the Chinese tree shrew, a rising model animal genetically related to primates.</title>
        <authorList>
            <person name="Zhang G."/>
            <person name="Fan Y."/>
            <person name="Yao Y."/>
            <person name="Huang Z."/>
        </authorList>
    </citation>
    <scope>NUCLEOTIDE SEQUENCE [LARGE SCALE GENOMIC DNA]</scope>
</reference>
<dbReference type="EMBL" id="KB320955">
    <property type="protein sequence ID" value="ELW52375.1"/>
    <property type="molecule type" value="Genomic_DNA"/>
</dbReference>
<sequence length="97" mass="10264">MWRKQEVVYDSTSRVYGTGCCVRMFPPFPVPRSAAGCPVFGQGHLSPSRPAKAAAETSLKSTSPPAFAASAGRGRNLPSGALALLSRYGLGEFDYVP</sequence>
<evidence type="ECO:0000256" key="1">
    <source>
        <dbReference type="SAM" id="MobiDB-lite"/>
    </source>
</evidence>
<dbReference type="AlphaFoldDB" id="L9JPC5"/>
<name>L9JPC5_TUPCH</name>
<proteinExistence type="predicted"/>
<dbReference type="InParanoid" id="L9JPC5"/>
<reference evidence="3" key="2">
    <citation type="journal article" date="2013" name="Nat. Commun.">
        <title>Genome of the Chinese tree shrew.</title>
        <authorList>
            <person name="Fan Y."/>
            <person name="Huang Z.Y."/>
            <person name="Cao C.C."/>
            <person name="Chen C.S."/>
            <person name="Chen Y.X."/>
            <person name="Fan D.D."/>
            <person name="He J."/>
            <person name="Hou H.L."/>
            <person name="Hu L."/>
            <person name="Hu X.T."/>
            <person name="Jiang X.T."/>
            <person name="Lai R."/>
            <person name="Lang Y.S."/>
            <person name="Liang B."/>
            <person name="Liao S.G."/>
            <person name="Mu D."/>
            <person name="Ma Y.Y."/>
            <person name="Niu Y.Y."/>
            <person name="Sun X.Q."/>
            <person name="Xia J.Q."/>
            <person name="Xiao J."/>
            <person name="Xiong Z.Q."/>
            <person name="Xu L."/>
            <person name="Yang L."/>
            <person name="Zhang Y."/>
            <person name="Zhao W."/>
            <person name="Zhao X.D."/>
            <person name="Zheng Y.T."/>
            <person name="Zhou J.M."/>
            <person name="Zhu Y.B."/>
            <person name="Zhang G.J."/>
            <person name="Wang J."/>
            <person name="Yao Y.G."/>
        </authorList>
    </citation>
    <scope>NUCLEOTIDE SEQUENCE [LARGE SCALE GENOMIC DNA]</scope>
</reference>
<accession>L9JPC5</accession>
<organism evidence="2 3">
    <name type="scientific">Tupaia chinensis</name>
    <name type="common">Chinese tree shrew</name>
    <name type="synonym">Tupaia belangeri chinensis</name>
    <dbReference type="NCBI Taxonomy" id="246437"/>
    <lineage>
        <taxon>Eukaryota</taxon>
        <taxon>Metazoa</taxon>
        <taxon>Chordata</taxon>
        <taxon>Craniata</taxon>
        <taxon>Vertebrata</taxon>
        <taxon>Euteleostomi</taxon>
        <taxon>Mammalia</taxon>
        <taxon>Eutheria</taxon>
        <taxon>Euarchontoglires</taxon>
        <taxon>Scandentia</taxon>
        <taxon>Tupaiidae</taxon>
        <taxon>Tupaia</taxon>
    </lineage>
</organism>
<evidence type="ECO:0000313" key="3">
    <source>
        <dbReference type="Proteomes" id="UP000011518"/>
    </source>
</evidence>
<evidence type="ECO:0000313" key="2">
    <source>
        <dbReference type="EMBL" id="ELW52375.1"/>
    </source>
</evidence>
<dbReference type="Proteomes" id="UP000011518">
    <property type="component" value="Unassembled WGS sequence"/>
</dbReference>
<keyword evidence="3" id="KW-1185">Reference proteome</keyword>
<gene>
    <name evidence="2" type="ORF">TREES_T100003247</name>
</gene>
<protein>
    <submittedName>
        <fullName evidence="2">Uncharacterized protein</fullName>
    </submittedName>
</protein>